<evidence type="ECO:0000259" key="3">
    <source>
        <dbReference type="Pfam" id="PF20990"/>
    </source>
</evidence>
<dbReference type="InterPro" id="IPR018702">
    <property type="entry name" value="DUF2207"/>
</dbReference>
<feature type="domain" description="Predicted membrane protein YciQ-like C-terminal" evidence="3">
    <location>
        <begin position="317"/>
        <end position="579"/>
    </location>
</feature>
<evidence type="ECO:0000259" key="2">
    <source>
        <dbReference type="Pfam" id="PF09972"/>
    </source>
</evidence>
<feature type="transmembrane region" description="Helical" evidence="1">
    <location>
        <begin position="499"/>
        <end position="518"/>
    </location>
</feature>
<dbReference type="AlphaFoldDB" id="A0A9E7AC07"/>
<keyword evidence="1" id="KW-1133">Transmembrane helix</keyword>
<evidence type="ECO:0000313" key="4">
    <source>
        <dbReference type="EMBL" id="UQF77791.1"/>
    </source>
</evidence>
<organism evidence="4 5">
    <name type="scientific">Lancefieldella parvula</name>
    <dbReference type="NCBI Taxonomy" id="1382"/>
    <lineage>
        <taxon>Bacteria</taxon>
        <taxon>Bacillati</taxon>
        <taxon>Actinomycetota</taxon>
        <taxon>Coriobacteriia</taxon>
        <taxon>Coriobacteriales</taxon>
        <taxon>Atopobiaceae</taxon>
        <taxon>Lancefieldella</taxon>
    </lineage>
</organism>
<reference evidence="4" key="1">
    <citation type="submission" date="2022-05" db="EMBL/GenBank/DDBJ databases">
        <title>Using nanopore sequencing to obtain complete genomes from saliva samples.</title>
        <authorList>
            <person name="Baker J.L."/>
        </authorList>
    </citation>
    <scope>NUCLEOTIDE SEQUENCE</scope>
    <source>
        <strain evidence="4">JCVI-JB-Lp32</strain>
    </source>
</reference>
<dbReference type="Pfam" id="PF09972">
    <property type="entry name" value="DUF2207"/>
    <property type="match status" value="1"/>
</dbReference>
<feature type="transmembrane region" description="Helical" evidence="1">
    <location>
        <begin position="284"/>
        <end position="303"/>
    </location>
</feature>
<keyword evidence="1" id="KW-0472">Membrane</keyword>
<protein>
    <submittedName>
        <fullName evidence="4">DUF2207 domain-containing protein</fullName>
    </submittedName>
</protein>
<evidence type="ECO:0000313" key="5">
    <source>
        <dbReference type="Proteomes" id="UP000831562"/>
    </source>
</evidence>
<keyword evidence="1" id="KW-0812">Transmembrane</keyword>
<dbReference type="InterPro" id="IPR048389">
    <property type="entry name" value="YciQ-like_C"/>
</dbReference>
<feature type="domain" description="DUF2207" evidence="2">
    <location>
        <begin position="41"/>
        <end position="241"/>
    </location>
</feature>
<dbReference type="EMBL" id="CP097092">
    <property type="protein sequence ID" value="UQF77791.1"/>
    <property type="molecule type" value="Genomic_DNA"/>
</dbReference>
<accession>A0A9E7AC07</accession>
<name>A0A9E7AC07_9ACTN</name>
<dbReference type="Proteomes" id="UP000831562">
    <property type="component" value="Chromosome"/>
</dbReference>
<gene>
    <name evidence="4" type="ORF">M3I19_05755</name>
</gene>
<sequence length="660" mass="71811">MYKVSLRSSKKSQFVRIALCIMLLAVAFLIAPTKTFARDLSINKVDIDATVQKDGTMHVVETRTFYFKGSFHGVYWNLPVGKNKYNGQDVKVNITSVTVQDSQGTRQLYSKDSSGSSANSDEYYVSSQSSDMLNLKIYSAHDDESAHITIEYDITNVVTSWSDTAELYWKFVSDGWDSESKDVTATIHLPVPAGQSIVAGDTVRAWGHGPLDANVEITNSAVVYKVPGVGTNEFAEARITFPTDWVSGLAPIQQNKMNSILSEEQAWADEANHKREVAKIQVAFILYAPLVFAAITVVAVILLRIKYKKVMTPQFNDLYYRDVPSDDHPAVLSMLYNGELIKGDALTATLMHLSDAKYISLNKTVNTNFLGMEKSDYCLTKVQDLAEGQPSFYPGSSLSNKIDSKAMKLIFDKAGESGAINTTVTMKQIGKYASSHPEDFNKAYESWESPIKLSYAAKFGTNKIPFHGKGILAALIAVDILVLAAAFIMGVMADISFSNLLFHLFILFIAGFIALIGIGSFDLMNREGVETLAKTRALRKWLTEFTNLHEAIPTDVILWNRLLVMAVALGVADKVIDQLKVAMPELFNDPLFMPVYSWYYYGNGMHTNAIDSVTKSVTAAHSVSTAALASSRASSGGGFGGGFSGGGGGGFGGGGGGGGF</sequence>
<proteinExistence type="predicted"/>
<evidence type="ECO:0000256" key="1">
    <source>
        <dbReference type="SAM" id="Phobius"/>
    </source>
</evidence>
<feature type="transmembrane region" description="Helical" evidence="1">
    <location>
        <begin position="471"/>
        <end position="493"/>
    </location>
</feature>
<dbReference type="Pfam" id="PF20990">
    <property type="entry name" value="DUF2207_C"/>
    <property type="match status" value="1"/>
</dbReference>